<evidence type="ECO:0000313" key="10">
    <source>
        <dbReference type="EMBL" id="QCI29189.1"/>
    </source>
</evidence>
<sequence length="271" mass="30405">MLIKRLNMVLIAGPCVIESKEQIFKIADYLQKYIGKYDFYFKASFDKANRTSLDSYRGPGLEKGLEILAEVKEKYGYKLLTDVHETWQVKPAAEVVDVLQIPAFLCRQTDLLVEAAKTDKIVNIKKGQFMNPADMKYSVLKVLKTRGCDEVSYENSKKYGVWLTERGTTFGYGNLVVDMRSLVIMREFAPVIFDATHSVQMPGGAGGKSSGKREYVPYLSKAAAAVGIDGFFFETHYNPDEALSDGPNMITPDMLDNILKDIDCINKCQGE</sequence>
<dbReference type="Pfam" id="PF00793">
    <property type="entry name" value="DAHP_synth_1"/>
    <property type="match status" value="1"/>
</dbReference>
<accession>A0ABX5TMC6</accession>
<evidence type="ECO:0000256" key="7">
    <source>
        <dbReference type="ARBA" id="ARBA00049112"/>
    </source>
</evidence>
<evidence type="ECO:0000313" key="11">
    <source>
        <dbReference type="Proteomes" id="UP000298805"/>
    </source>
</evidence>
<dbReference type="InterPro" id="IPR006218">
    <property type="entry name" value="DAHP1/KDSA"/>
</dbReference>
<dbReference type="GO" id="GO:0008676">
    <property type="term" value="F:3-deoxy-8-phosphooctulonate synthase activity"/>
    <property type="evidence" value="ECO:0007669"/>
    <property type="project" value="UniProtKB-EC"/>
</dbReference>
<keyword evidence="5 8" id="KW-0963">Cytoplasm</keyword>
<dbReference type="PANTHER" id="PTHR21057">
    <property type="entry name" value="PHOSPHO-2-DEHYDRO-3-DEOXYHEPTONATE ALDOLASE"/>
    <property type="match status" value="1"/>
</dbReference>
<evidence type="ECO:0000256" key="3">
    <source>
        <dbReference type="ARBA" id="ARBA00004845"/>
    </source>
</evidence>
<name>A0ABX5TMC6_9BACT</name>
<dbReference type="NCBIfam" id="NF003543">
    <property type="entry name" value="PRK05198.1"/>
    <property type="match status" value="1"/>
</dbReference>
<keyword evidence="11" id="KW-1185">Reference proteome</keyword>
<protein>
    <recommendedName>
        <fullName evidence="8">2-dehydro-3-deoxyphosphooctonate aldolase</fullName>
        <ecNumber evidence="8">2.5.1.55</ecNumber>
    </recommendedName>
    <alternativeName>
        <fullName evidence="8">3-deoxy-D-manno-octulosonic acid 8-phosphate synthase</fullName>
    </alternativeName>
    <alternativeName>
        <fullName evidence="8">KDO-8-phosphate synthase</fullName>
        <shortName evidence="8">KDO 8-P synthase</shortName>
        <shortName evidence="8">KDOPS</shortName>
    </alternativeName>
    <alternativeName>
        <fullName evidence="8">Phospho-2-dehydro-3-deoxyoctonate aldolase</fullName>
    </alternativeName>
</protein>
<dbReference type="EC" id="2.5.1.55" evidence="8"/>
<comment type="catalytic activity">
    <reaction evidence="7 8">
        <text>D-arabinose 5-phosphate + phosphoenolpyruvate + H2O = 3-deoxy-alpha-D-manno-2-octulosonate-8-phosphate + phosphate</text>
        <dbReference type="Rhea" id="RHEA:14053"/>
        <dbReference type="ChEBI" id="CHEBI:15377"/>
        <dbReference type="ChEBI" id="CHEBI:43474"/>
        <dbReference type="ChEBI" id="CHEBI:57693"/>
        <dbReference type="ChEBI" id="CHEBI:58702"/>
        <dbReference type="ChEBI" id="CHEBI:85985"/>
        <dbReference type="EC" id="2.5.1.55"/>
    </reaction>
</comment>
<comment type="pathway">
    <text evidence="2">Bacterial outer membrane biogenesis; lipopolysaccharide biosynthesis.</text>
</comment>
<dbReference type="InterPro" id="IPR006269">
    <property type="entry name" value="KDO8P_synthase"/>
</dbReference>
<proteinExistence type="inferred from homology"/>
<reference evidence="10" key="1">
    <citation type="submission" date="2019-06" db="EMBL/GenBank/DDBJ databases">
        <title>A comparative analysis of the Nautiliaceae.</title>
        <authorList>
            <person name="Grosche A."/>
            <person name="Smedile F."/>
            <person name="Vetriani C."/>
        </authorList>
    </citation>
    <scope>NUCLEOTIDE SEQUENCE</scope>
    <source>
        <strain evidence="10">TB6</strain>
    </source>
</reference>
<evidence type="ECO:0000259" key="9">
    <source>
        <dbReference type="Pfam" id="PF00793"/>
    </source>
</evidence>
<organism evidence="10 11">
    <name type="scientific">Caminibacter pacificus</name>
    <dbReference type="NCBI Taxonomy" id="1424653"/>
    <lineage>
        <taxon>Bacteria</taxon>
        <taxon>Pseudomonadati</taxon>
        <taxon>Campylobacterota</taxon>
        <taxon>Epsilonproteobacteria</taxon>
        <taxon>Nautiliales</taxon>
        <taxon>Nautiliaceae</taxon>
        <taxon>Caminibacter</taxon>
    </lineage>
</organism>
<dbReference type="Proteomes" id="UP000298805">
    <property type="component" value="Chromosome"/>
</dbReference>
<dbReference type="EMBL" id="CP027432">
    <property type="protein sequence ID" value="QCI29189.1"/>
    <property type="molecule type" value="Genomic_DNA"/>
</dbReference>
<dbReference type="RefSeq" id="WP_123353125.1">
    <property type="nucleotide sequence ID" value="NZ_CP027432.2"/>
</dbReference>
<dbReference type="Gene3D" id="3.20.20.70">
    <property type="entry name" value="Aldolase class I"/>
    <property type="match status" value="1"/>
</dbReference>
<evidence type="ECO:0000256" key="4">
    <source>
        <dbReference type="ARBA" id="ARBA00010499"/>
    </source>
</evidence>
<feature type="domain" description="DAHP synthetase I/KDSA" evidence="9">
    <location>
        <begin position="7"/>
        <end position="258"/>
    </location>
</feature>
<dbReference type="NCBIfam" id="TIGR01362">
    <property type="entry name" value="KDO8P_synth"/>
    <property type="match status" value="1"/>
</dbReference>
<comment type="similarity">
    <text evidence="4 8">Belongs to the KdsA family.</text>
</comment>
<evidence type="ECO:0000256" key="5">
    <source>
        <dbReference type="ARBA" id="ARBA00022490"/>
    </source>
</evidence>
<evidence type="ECO:0000256" key="6">
    <source>
        <dbReference type="ARBA" id="ARBA00022679"/>
    </source>
</evidence>
<keyword evidence="6 8" id="KW-0808">Transferase</keyword>
<dbReference type="InterPro" id="IPR013785">
    <property type="entry name" value="Aldolase_TIM"/>
</dbReference>
<dbReference type="SUPFAM" id="SSF51569">
    <property type="entry name" value="Aldolase"/>
    <property type="match status" value="1"/>
</dbReference>
<keyword evidence="8" id="KW-0448">Lipopolysaccharide biosynthesis</keyword>
<dbReference type="HAMAP" id="MF_00056">
    <property type="entry name" value="KDO8P_synth"/>
    <property type="match status" value="1"/>
</dbReference>
<evidence type="ECO:0000256" key="1">
    <source>
        <dbReference type="ARBA" id="ARBA00004496"/>
    </source>
</evidence>
<comment type="pathway">
    <text evidence="3 8">Carbohydrate biosynthesis; 3-deoxy-D-manno-octulosonate biosynthesis; 3-deoxy-D-manno-octulosonate from D-ribulose 5-phosphate: step 2/3.</text>
</comment>
<gene>
    <name evidence="8" type="primary">kdsA</name>
    <name evidence="10" type="ORF">C6V80_09555</name>
</gene>
<evidence type="ECO:0000256" key="8">
    <source>
        <dbReference type="HAMAP-Rule" id="MF_00056"/>
    </source>
</evidence>
<comment type="subcellular location">
    <subcellularLocation>
        <location evidence="1 8">Cytoplasm</location>
    </subcellularLocation>
</comment>
<evidence type="ECO:0000256" key="2">
    <source>
        <dbReference type="ARBA" id="ARBA00004756"/>
    </source>
</evidence>